<gene>
    <name evidence="3" type="ORF">ACIBP5_23930</name>
</gene>
<dbReference type="PANTHER" id="PTHR18895">
    <property type="entry name" value="HEMK METHYLTRANSFERASE"/>
    <property type="match status" value="1"/>
</dbReference>
<dbReference type="InterPro" id="IPR022446">
    <property type="entry name" value="MeTrfrase_put"/>
</dbReference>
<comment type="caution">
    <text evidence="3">The sequence shown here is derived from an EMBL/GenBank/DDBJ whole genome shotgun (WGS) entry which is preliminary data.</text>
</comment>
<evidence type="ECO:0000313" key="3">
    <source>
        <dbReference type="EMBL" id="MFI7443031.1"/>
    </source>
</evidence>
<protein>
    <recommendedName>
        <fullName evidence="2">Methyltransferase small domain-containing protein</fullName>
    </recommendedName>
</protein>
<dbReference type="InterPro" id="IPR050320">
    <property type="entry name" value="N5-glutamine_MTase"/>
</dbReference>
<reference evidence="3 4" key="1">
    <citation type="submission" date="2024-10" db="EMBL/GenBank/DDBJ databases">
        <title>The Natural Products Discovery Center: Release of the First 8490 Sequenced Strains for Exploring Actinobacteria Biosynthetic Diversity.</title>
        <authorList>
            <person name="Kalkreuter E."/>
            <person name="Kautsar S.A."/>
            <person name="Yang D."/>
            <person name="Bader C.D."/>
            <person name="Teijaro C.N."/>
            <person name="Fluegel L."/>
            <person name="Davis C.M."/>
            <person name="Simpson J.R."/>
            <person name="Lauterbach L."/>
            <person name="Steele A.D."/>
            <person name="Gui C."/>
            <person name="Meng S."/>
            <person name="Li G."/>
            <person name="Viehrig K."/>
            <person name="Ye F."/>
            <person name="Su P."/>
            <person name="Kiefer A.F."/>
            <person name="Nichols A."/>
            <person name="Cepeda A.J."/>
            <person name="Yan W."/>
            <person name="Fan B."/>
            <person name="Jiang Y."/>
            <person name="Adhikari A."/>
            <person name="Zheng C.-J."/>
            <person name="Schuster L."/>
            <person name="Cowan T.M."/>
            <person name="Smanski M.J."/>
            <person name="Chevrette M.G."/>
            <person name="De Carvalho L.P.S."/>
            <person name="Shen B."/>
        </authorList>
    </citation>
    <scope>NUCLEOTIDE SEQUENCE [LARGE SCALE GENOMIC DNA]</scope>
    <source>
        <strain evidence="3 4">NPDC049503</strain>
    </source>
</reference>
<accession>A0ABW8A8D3</accession>
<proteinExistence type="predicted"/>
<dbReference type="RefSeq" id="WP_397023082.1">
    <property type="nucleotide sequence ID" value="NZ_JBITMB010000005.1"/>
</dbReference>
<dbReference type="PANTHER" id="PTHR18895:SF74">
    <property type="entry name" value="MTRF1L RELEASE FACTOR GLUTAMINE METHYLTRANSFERASE"/>
    <property type="match status" value="1"/>
</dbReference>
<dbReference type="Proteomes" id="UP001612928">
    <property type="component" value="Unassembled WGS sequence"/>
</dbReference>
<dbReference type="SUPFAM" id="SSF53335">
    <property type="entry name" value="S-adenosyl-L-methionine-dependent methyltransferases"/>
    <property type="match status" value="1"/>
</dbReference>
<feature type="region of interest" description="Disordered" evidence="1">
    <location>
        <begin position="101"/>
        <end position="129"/>
    </location>
</feature>
<evidence type="ECO:0000259" key="2">
    <source>
        <dbReference type="Pfam" id="PF05175"/>
    </source>
</evidence>
<dbReference type="Gene3D" id="1.10.8.10">
    <property type="entry name" value="DNA helicase RuvA subunit, C-terminal domain"/>
    <property type="match status" value="1"/>
</dbReference>
<feature type="compositionally biased region" description="Low complexity" evidence="1">
    <location>
        <begin position="101"/>
        <end position="114"/>
    </location>
</feature>
<dbReference type="CDD" id="cd02440">
    <property type="entry name" value="AdoMet_MTases"/>
    <property type="match status" value="1"/>
</dbReference>
<feature type="domain" description="Methyltransferase small" evidence="2">
    <location>
        <begin position="136"/>
        <end position="214"/>
    </location>
</feature>
<dbReference type="EMBL" id="JBITMB010000005">
    <property type="protein sequence ID" value="MFI7443031.1"/>
    <property type="molecule type" value="Genomic_DNA"/>
</dbReference>
<sequence length="311" mass="32213">MPSPLSSPTPSHPLDPALVVTRLRAAGCVFAEDEARLLLSTARDPAELDAMVQRRVAGLPLEHVLGWAEFRGLRIAVDAGVFVPRRRSEFLADQATALARTTLAPPAGPSSAPAGREKTGRGEPGGGDGGRRPVVVVDLCCGSGALAAALAAALVPVVGRCELHAVDIDPAAVRCARRNLAAAGGRVHEGDLYDPLPSTLRGRVDILIASPPYVPTEAIGLLPPEAREHEPLVALDGGADGLDVVRRVVAQAPRWLAPGGHLLVETSEQQAAQAAEAISRAGLTPRIATSRDRYATAVLGTRPAPPGSSAR</sequence>
<name>A0ABW8A8D3_9ACTN</name>
<evidence type="ECO:0000256" key="1">
    <source>
        <dbReference type="SAM" id="MobiDB-lite"/>
    </source>
</evidence>
<dbReference type="InterPro" id="IPR029063">
    <property type="entry name" value="SAM-dependent_MTases_sf"/>
</dbReference>
<dbReference type="Pfam" id="PF05175">
    <property type="entry name" value="MTS"/>
    <property type="match status" value="1"/>
</dbReference>
<evidence type="ECO:0000313" key="4">
    <source>
        <dbReference type="Proteomes" id="UP001612928"/>
    </source>
</evidence>
<dbReference type="Gene3D" id="3.40.50.150">
    <property type="entry name" value="Vaccinia Virus protein VP39"/>
    <property type="match status" value="1"/>
</dbReference>
<keyword evidence="4" id="KW-1185">Reference proteome</keyword>
<organism evidence="3 4">
    <name type="scientific">Nonomuraea indica</name>
    <dbReference type="NCBI Taxonomy" id="1581193"/>
    <lineage>
        <taxon>Bacteria</taxon>
        <taxon>Bacillati</taxon>
        <taxon>Actinomycetota</taxon>
        <taxon>Actinomycetes</taxon>
        <taxon>Streptosporangiales</taxon>
        <taxon>Streptosporangiaceae</taxon>
        <taxon>Nonomuraea</taxon>
    </lineage>
</organism>
<dbReference type="NCBIfam" id="TIGR03704">
    <property type="entry name" value="PrmC_rel_meth"/>
    <property type="match status" value="1"/>
</dbReference>
<dbReference type="InterPro" id="IPR007848">
    <property type="entry name" value="Small_mtfrase_dom"/>
</dbReference>